<reference evidence="19 20" key="1">
    <citation type="journal article" date="2012" name="Appl. Environ. Microbiol.">
        <title>Draft genome sequence of a psychrotolerant sulfur-oxidizing bacterium, Sulfuricella denitrificans skB26, and proteomic insights into cold adaptation.</title>
        <authorList>
            <person name="Watanabe T."/>
            <person name="Kojima H."/>
            <person name="Fukui M."/>
        </authorList>
    </citation>
    <scope>NUCLEOTIDE SEQUENCE [LARGE SCALE GENOMIC DNA]</scope>
    <source>
        <strain evidence="20">skB26</strain>
    </source>
</reference>
<evidence type="ECO:0000256" key="10">
    <source>
        <dbReference type="ARBA" id="ARBA00022842"/>
    </source>
</evidence>
<dbReference type="SUPFAM" id="SSF81653">
    <property type="entry name" value="Calcium ATPase, transduction domain A"/>
    <property type="match status" value="1"/>
</dbReference>
<dbReference type="PANTHER" id="PTHR43520">
    <property type="entry name" value="ATP7, ISOFORM B"/>
    <property type="match status" value="1"/>
</dbReference>
<evidence type="ECO:0000256" key="5">
    <source>
        <dbReference type="ARBA" id="ARBA00022553"/>
    </source>
</evidence>
<dbReference type="Proteomes" id="UP000015559">
    <property type="component" value="Chromosome"/>
</dbReference>
<dbReference type="InterPro" id="IPR023298">
    <property type="entry name" value="ATPase_P-typ_TM_dom_sf"/>
</dbReference>
<dbReference type="PRINTS" id="PR00943">
    <property type="entry name" value="CUATPASE"/>
</dbReference>
<comment type="catalytic activity">
    <reaction evidence="16">
        <text>Cu(2+)(in) + ATP + H2O = Cu(2+)(out) + ADP + phosphate + H(+)</text>
        <dbReference type="Rhea" id="RHEA:10376"/>
        <dbReference type="ChEBI" id="CHEBI:15377"/>
        <dbReference type="ChEBI" id="CHEBI:15378"/>
        <dbReference type="ChEBI" id="CHEBI:29036"/>
        <dbReference type="ChEBI" id="CHEBI:30616"/>
        <dbReference type="ChEBI" id="CHEBI:43474"/>
        <dbReference type="ChEBI" id="CHEBI:456216"/>
        <dbReference type="EC" id="7.2.2.9"/>
    </reaction>
</comment>
<dbReference type="PRINTS" id="PR00942">
    <property type="entry name" value="CUATPASEI"/>
</dbReference>
<feature type="transmembrane region" description="Helical" evidence="17">
    <location>
        <begin position="249"/>
        <end position="271"/>
    </location>
</feature>
<keyword evidence="10" id="KW-0460">Magnesium</keyword>
<dbReference type="NCBIfam" id="TIGR01511">
    <property type="entry name" value="ATPase-IB1_Cu"/>
    <property type="match status" value="1"/>
</dbReference>
<dbReference type="FunFam" id="2.70.150.10:FF:000002">
    <property type="entry name" value="Copper-transporting ATPase 1, putative"/>
    <property type="match status" value="1"/>
</dbReference>
<dbReference type="EC" id="7.2.2.9" evidence="15"/>
<evidence type="ECO:0000256" key="3">
    <source>
        <dbReference type="ARBA" id="ARBA00022448"/>
    </source>
</evidence>
<comment type="subcellular location">
    <subcellularLocation>
        <location evidence="1">Cell membrane</location>
        <topology evidence="1">Multi-pass membrane protein</topology>
    </subcellularLocation>
</comment>
<keyword evidence="11" id="KW-1278">Translocase</keyword>
<dbReference type="Gene3D" id="3.30.70.100">
    <property type="match status" value="1"/>
</dbReference>
<evidence type="ECO:0000256" key="1">
    <source>
        <dbReference type="ARBA" id="ARBA00004651"/>
    </source>
</evidence>
<dbReference type="SUPFAM" id="SSF55008">
    <property type="entry name" value="HMA, heavy metal-associated domain"/>
    <property type="match status" value="1"/>
</dbReference>
<dbReference type="SUPFAM" id="SSF56784">
    <property type="entry name" value="HAD-like"/>
    <property type="match status" value="1"/>
</dbReference>
<keyword evidence="3" id="KW-0813">Transport</keyword>
<dbReference type="GO" id="GO:0055070">
    <property type="term" value="P:copper ion homeostasis"/>
    <property type="evidence" value="ECO:0007669"/>
    <property type="project" value="TreeGrafter"/>
</dbReference>
<dbReference type="PANTHER" id="PTHR43520:SF5">
    <property type="entry name" value="CATION-TRANSPORTING P-TYPE ATPASE-RELATED"/>
    <property type="match status" value="1"/>
</dbReference>
<dbReference type="InterPro" id="IPR021993">
    <property type="entry name" value="ATPase-cat-bd"/>
</dbReference>
<dbReference type="KEGG" id="sdr:SCD_n02643"/>
<protein>
    <recommendedName>
        <fullName evidence="15">P-type Cu(2+) transporter</fullName>
        <ecNumber evidence="15">7.2.2.9</ecNumber>
    </recommendedName>
</protein>
<dbReference type="GO" id="GO:0016887">
    <property type="term" value="F:ATP hydrolysis activity"/>
    <property type="evidence" value="ECO:0007669"/>
    <property type="project" value="InterPro"/>
</dbReference>
<evidence type="ECO:0000256" key="13">
    <source>
        <dbReference type="ARBA" id="ARBA00023065"/>
    </source>
</evidence>
<dbReference type="InterPro" id="IPR036163">
    <property type="entry name" value="HMA_dom_sf"/>
</dbReference>
<keyword evidence="20" id="KW-1185">Reference proteome</keyword>
<keyword evidence="7 17" id="KW-0479">Metal-binding</keyword>
<dbReference type="NCBIfam" id="TIGR01512">
    <property type="entry name" value="ATPase-IB2_Cd"/>
    <property type="match status" value="1"/>
</dbReference>
<evidence type="ECO:0000256" key="6">
    <source>
        <dbReference type="ARBA" id="ARBA00022692"/>
    </source>
</evidence>
<dbReference type="AlphaFoldDB" id="S6ADG2"/>
<evidence type="ECO:0000259" key="18">
    <source>
        <dbReference type="PROSITE" id="PS50846"/>
    </source>
</evidence>
<dbReference type="eggNOG" id="COG2217">
    <property type="taxonomic scope" value="Bacteria"/>
</dbReference>
<feature type="transmembrane region" description="Helical" evidence="17">
    <location>
        <begin position="216"/>
        <end position="237"/>
    </location>
</feature>
<feature type="transmembrane region" description="Helical" evidence="17">
    <location>
        <begin position="761"/>
        <end position="777"/>
    </location>
</feature>
<keyword evidence="4 17" id="KW-1003">Cell membrane</keyword>
<evidence type="ECO:0000256" key="7">
    <source>
        <dbReference type="ARBA" id="ARBA00022723"/>
    </source>
</evidence>
<dbReference type="InterPro" id="IPR036412">
    <property type="entry name" value="HAD-like_sf"/>
</dbReference>
<keyword evidence="5" id="KW-0597">Phosphoprotein</keyword>
<dbReference type="FunFam" id="3.30.70.100:FF:000005">
    <property type="entry name" value="Copper-exporting P-type ATPase A"/>
    <property type="match status" value="1"/>
</dbReference>
<evidence type="ECO:0000256" key="15">
    <source>
        <dbReference type="ARBA" id="ARBA00038904"/>
    </source>
</evidence>
<dbReference type="InterPro" id="IPR018303">
    <property type="entry name" value="ATPase_P-typ_P_site"/>
</dbReference>
<comment type="similarity">
    <text evidence="2 17">Belongs to the cation transport ATPase (P-type) (TC 3.A.3) family. Type IB subfamily.</text>
</comment>
<evidence type="ECO:0000256" key="4">
    <source>
        <dbReference type="ARBA" id="ARBA00022475"/>
    </source>
</evidence>
<dbReference type="Pfam" id="PF00403">
    <property type="entry name" value="HMA"/>
    <property type="match status" value="1"/>
</dbReference>
<sequence length="804" mass="86127">MMSSADKTCYHCALPVPASAHYPVIIEGVSHEMCCRGCQAVAQTIVDNGLTDYYRHRTSLPGVGHEVVPEEVQKLALYDHPGIQKSFVRQESEHVKEASLILEGITCAACIWLNERHLKQLPGVLQVQVNYATHRARITWDDQAIHLSKILEEIQLLGYNAHPFSAERQESLRRKRRAKDLRRIAIAGLSSGQVMMLAVALYAGAAFGMEDSTAALLRYFSLVLTLPVVFYAAWPFYQSAWNALLGKRLNMDVPVSLAVIGAFVGSTWTTLQGHGVVYYDAITMFSLFLLSSRFLEHGAQEKSVEAAENLLKLAPAMATKVLDGGQHQPVPVLELNEGDTILAKPGESIAADAEVIEGESTVDEALLTGESRPVPKRVGAPVIAGSINLEGPLLLRVTGVGENTVLAGIVRLLDRAVAEKPRLAQLADRVAGHFTVGLLILTAIVGAIWWWLEPGQAFGIMLAVLVVTCPCALSLAAPTAFAAAGSHLLRNGILLTRGHALETLAKVNHVVFDKTGTLTYGKPVLQRTVTFSDVAENRCLLLAASLEQASEHPLAQSFLSRVAGTDLIAVQEAQNLPGNGVSGCIAGARYTLGNAALAGFEPVALPSDLPQGATLVWLCDEWRSMAVFVLSDGLRPQARELVEQLKAARVQVTILSGDAADAVAHVATEVGIESWQAALRPEDKLKALRELQQQGNVVAMVGDGVNDAPVLAGADVSIAMGGGTQVARASSDIVLLTENLLDIQRALQTGHASIAVMRQNFAWAVVYNLLALPFAAVGMIPPWLASIGMSTSSLVVVLNALRLR</sequence>
<evidence type="ECO:0000256" key="9">
    <source>
        <dbReference type="ARBA" id="ARBA00022840"/>
    </source>
</evidence>
<dbReference type="STRING" id="1163617.SCD_n02643"/>
<evidence type="ECO:0000256" key="2">
    <source>
        <dbReference type="ARBA" id="ARBA00006024"/>
    </source>
</evidence>
<accession>S6ADG2</accession>
<feature type="transmembrane region" description="Helical" evidence="17">
    <location>
        <begin position="277"/>
        <end position="295"/>
    </location>
</feature>
<dbReference type="Gene3D" id="2.70.150.10">
    <property type="entry name" value="Calcium-transporting ATPase, cytoplasmic transduction domain A"/>
    <property type="match status" value="1"/>
</dbReference>
<dbReference type="InterPro" id="IPR027256">
    <property type="entry name" value="P-typ_ATPase_IB"/>
</dbReference>
<dbReference type="HOGENOM" id="CLU_001771_0_3_4"/>
<evidence type="ECO:0000256" key="8">
    <source>
        <dbReference type="ARBA" id="ARBA00022741"/>
    </source>
</evidence>
<dbReference type="InterPro" id="IPR059000">
    <property type="entry name" value="ATPase_P-type_domA"/>
</dbReference>
<dbReference type="eggNOG" id="COG2608">
    <property type="taxonomic scope" value="Bacteria"/>
</dbReference>
<dbReference type="PROSITE" id="PS00154">
    <property type="entry name" value="ATPASE_E1_E2"/>
    <property type="match status" value="1"/>
</dbReference>
<dbReference type="SUPFAM" id="SSF81665">
    <property type="entry name" value="Calcium ATPase, transmembrane domain M"/>
    <property type="match status" value="1"/>
</dbReference>
<keyword evidence="13" id="KW-0406">Ion transport</keyword>
<keyword evidence="6 17" id="KW-0812">Transmembrane</keyword>
<dbReference type="GO" id="GO:0005524">
    <property type="term" value="F:ATP binding"/>
    <property type="evidence" value="ECO:0007669"/>
    <property type="project" value="UniProtKB-UniRule"/>
</dbReference>
<dbReference type="EMBL" id="AP013066">
    <property type="protein sequence ID" value="BAN36443.1"/>
    <property type="molecule type" value="Genomic_DNA"/>
</dbReference>
<evidence type="ECO:0000256" key="11">
    <source>
        <dbReference type="ARBA" id="ARBA00022967"/>
    </source>
</evidence>
<dbReference type="InterPro" id="IPR023214">
    <property type="entry name" value="HAD_sf"/>
</dbReference>
<feature type="transmembrane region" description="Helical" evidence="17">
    <location>
        <begin position="458"/>
        <end position="484"/>
    </location>
</feature>
<dbReference type="CDD" id="cd02079">
    <property type="entry name" value="P-type_ATPase_HM"/>
    <property type="match status" value="1"/>
</dbReference>
<feature type="transmembrane region" description="Helical" evidence="17">
    <location>
        <begin position="430"/>
        <end position="452"/>
    </location>
</feature>
<gene>
    <name evidence="19" type="ORF">SCD_n02643</name>
</gene>
<dbReference type="InterPro" id="IPR008250">
    <property type="entry name" value="ATPase_P-typ_transduc_dom_A_sf"/>
</dbReference>
<keyword evidence="9 17" id="KW-0067">ATP-binding</keyword>
<feature type="domain" description="HMA" evidence="18">
    <location>
        <begin position="96"/>
        <end position="162"/>
    </location>
</feature>
<dbReference type="Pfam" id="PF00702">
    <property type="entry name" value="Hydrolase"/>
    <property type="match status" value="1"/>
</dbReference>
<dbReference type="InterPro" id="IPR023299">
    <property type="entry name" value="ATPase_P-typ_cyto_dom_N"/>
</dbReference>
<feature type="transmembrane region" description="Helical" evidence="17">
    <location>
        <begin position="184"/>
        <end position="204"/>
    </location>
</feature>
<name>S6ADG2_SULDS</name>
<dbReference type="PROSITE" id="PS50846">
    <property type="entry name" value="HMA_2"/>
    <property type="match status" value="1"/>
</dbReference>
<keyword evidence="12 17" id="KW-1133">Transmembrane helix</keyword>
<evidence type="ECO:0000256" key="17">
    <source>
        <dbReference type="RuleBase" id="RU362081"/>
    </source>
</evidence>
<dbReference type="Gene3D" id="3.40.1110.10">
    <property type="entry name" value="Calcium-transporting ATPase, cytoplasmic domain N"/>
    <property type="match status" value="1"/>
</dbReference>
<dbReference type="Pfam" id="PF12156">
    <property type="entry name" value="ATPase-cat_bd"/>
    <property type="match status" value="1"/>
</dbReference>
<dbReference type="NCBIfam" id="TIGR01525">
    <property type="entry name" value="ATPase-IB_hvy"/>
    <property type="match status" value="1"/>
</dbReference>
<dbReference type="InterPro" id="IPR001757">
    <property type="entry name" value="P_typ_ATPase"/>
</dbReference>
<dbReference type="Pfam" id="PF00122">
    <property type="entry name" value="E1-E2_ATPase"/>
    <property type="match status" value="1"/>
</dbReference>
<evidence type="ECO:0000313" key="19">
    <source>
        <dbReference type="EMBL" id="BAN36443.1"/>
    </source>
</evidence>
<evidence type="ECO:0000256" key="16">
    <source>
        <dbReference type="ARBA" id="ARBA00047424"/>
    </source>
</evidence>
<dbReference type="Gene3D" id="3.40.50.1000">
    <property type="entry name" value="HAD superfamily/HAD-like"/>
    <property type="match status" value="1"/>
</dbReference>
<dbReference type="PRINTS" id="PR00119">
    <property type="entry name" value="CATATPASE"/>
</dbReference>
<evidence type="ECO:0000256" key="12">
    <source>
        <dbReference type="ARBA" id="ARBA00022989"/>
    </source>
</evidence>
<dbReference type="InterPro" id="IPR006121">
    <property type="entry name" value="HMA_dom"/>
</dbReference>
<dbReference type="GO" id="GO:0005507">
    <property type="term" value="F:copper ion binding"/>
    <property type="evidence" value="ECO:0007669"/>
    <property type="project" value="TreeGrafter"/>
</dbReference>
<dbReference type="GO" id="GO:0043682">
    <property type="term" value="F:P-type divalent copper transporter activity"/>
    <property type="evidence" value="ECO:0007669"/>
    <property type="project" value="UniProtKB-EC"/>
</dbReference>
<dbReference type="NCBIfam" id="TIGR01494">
    <property type="entry name" value="ATPase_P-type"/>
    <property type="match status" value="2"/>
</dbReference>
<keyword evidence="14 17" id="KW-0472">Membrane</keyword>
<evidence type="ECO:0000313" key="20">
    <source>
        <dbReference type="Proteomes" id="UP000015559"/>
    </source>
</evidence>
<organism evidence="19 20">
    <name type="scientific">Sulfuricella denitrificans (strain DSM 22764 / NBRC 105220 / skB26)</name>
    <dbReference type="NCBI Taxonomy" id="1163617"/>
    <lineage>
        <taxon>Bacteria</taxon>
        <taxon>Pseudomonadati</taxon>
        <taxon>Pseudomonadota</taxon>
        <taxon>Betaproteobacteria</taxon>
        <taxon>Nitrosomonadales</taxon>
        <taxon>Sulfuricellaceae</taxon>
        <taxon>Sulfuricella</taxon>
    </lineage>
</organism>
<dbReference type="PROSITE" id="PS01229">
    <property type="entry name" value="COF_2"/>
    <property type="match status" value="1"/>
</dbReference>
<proteinExistence type="inferred from homology"/>
<dbReference type="GO" id="GO:0005886">
    <property type="term" value="C:plasma membrane"/>
    <property type="evidence" value="ECO:0007669"/>
    <property type="project" value="UniProtKB-SubCell"/>
</dbReference>
<dbReference type="CDD" id="cd00371">
    <property type="entry name" value="HMA"/>
    <property type="match status" value="1"/>
</dbReference>
<keyword evidence="8 17" id="KW-0547">Nucleotide-binding</keyword>
<evidence type="ECO:0000256" key="14">
    <source>
        <dbReference type="ARBA" id="ARBA00023136"/>
    </source>
</evidence>